<dbReference type="HOGENOM" id="CLU_2093163_0_0_9"/>
<sequence>MNIKSFLGKICAKIEVSLIVLKTSYYQEKIVQGKNTNIAGSNRIGNPENIFIGNNSYINGNGFVFASKNSKIVIGDNCLISYNVHLRTDMHNYLNKNKLIKFQGHTERDIIIGDDV</sequence>
<evidence type="ECO:0008006" key="3">
    <source>
        <dbReference type="Google" id="ProtNLM"/>
    </source>
</evidence>
<organism evidence="1 2">
    <name type="scientific">Eubacterium callanderi</name>
    <dbReference type="NCBI Taxonomy" id="53442"/>
    <lineage>
        <taxon>Bacteria</taxon>
        <taxon>Bacillati</taxon>
        <taxon>Bacillota</taxon>
        <taxon>Clostridia</taxon>
        <taxon>Eubacteriales</taxon>
        <taxon>Eubacteriaceae</taxon>
        <taxon>Eubacterium</taxon>
    </lineage>
</organism>
<proteinExistence type="predicted"/>
<evidence type="ECO:0000313" key="2">
    <source>
        <dbReference type="Proteomes" id="UP000006873"/>
    </source>
</evidence>
<reference evidence="1 2" key="2">
    <citation type="journal article" date="2011" name="J. Bacteriol.">
        <title>Complete genome sequence of a carbon monoxide-utilizing acetogen, Eubacterium limosum KIST612.</title>
        <authorList>
            <person name="Roh H."/>
            <person name="Ko H.J."/>
            <person name="Kim D."/>
            <person name="Choi D.G."/>
            <person name="Park S."/>
            <person name="Kim S."/>
            <person name="Chang I.S."/>
            <person name="Choi I.G."/>
        </authorList>
    </citation>
    <scope>NUCLEOTIDE SEQUENCE [LARGE SCALE GENOMIC DNA]</scope>
    <source>
        <strain evidence="1 2">KIST612</strain>
    </source>
</reference>
<dbReference type="Proteomes" id="UP000006873">
    <property type="component" value="Chromosome"/>
</dbReference>
<dbReference type="KEGG" id="elm:ELI_2564"/>
<dbReference type="eggNOG" id="COG0110">
    <property type="taxonomic scope" value="Bacteria"/>
</dbReference>
<keyword evidence="2" id="KW-1185">Reference proteome</keyword>
<gene>
    <name evidence="1" type="ordered locus">ELI_2564</name>
</gene>
<dbReference type="RefSeq" id="WP_013380867.1">
    <property type="nucleotide sequence ID" value="NC_014624.2"/>
</dbReference>
<dbReference type="PANTHER" id="PTHR23416">
    <property type="entry name" value="SIALIC ACID SYNTHASE-RELATED"/>
    <property type="match status" value="1"/>
</dbReference>
<dbReference type="InterPro" id="IPR051159">
    <property type="entry name" value="Hexapeptide_acetyltransf"/>
</dbReference>
<accession>E3GE51</accession>
<dbReference type="GeneID" id="89223429"/>
<name>E3GE51_9FIRM</name>
<dbReference type="InterPro" id="IPR011004">
    <property type="entry name" value="Trimer_LpxA-like_sf"/>
</dbReference>
<dbReference type="SUPFAM" id="SSF51161">
    <property type="entry name" value="Trimeric LpxA-like enzymes"/>
    <property type="match status" value="1"/>
</dbReference>
<dbReference type="Gene3D" id="2.160.10.10">
    <property type="entry name" value="Hexapeptide repeat proteins"/>
    <property type="match status" value="1"/>
</dbReference>
<dbReference type="EMBL" id="CP002273">
    <property type="protein sequence ID" value="ADO37546.1"/>
    <property type="molecule type" value="Genomic_DNA"/>
</dbReference>
<dbReference type="AlphaFoldDB" id="E3GE51"/>
<protein>
    <recommendedName>
        <fullName evidence="3">Acyltransferase</fullName>
    </recommendedName>
</protein>
<evidence type="ECO:0000313" key="1">
    <source>
        <dbReference type="EMBL" id="ADO37546.1"/>
    </source>
</evidence>
<reference key="1">
    <citation type="submission" date="2010-09" db="EMBL/GenBank/DDBJ databases">
        <authorList>
            <person name="Roh H."/>
            <person name="Ko H.-J."/>
            <person name="Kim D."/>
            <person name="Choi D.G."/>
            <person name="Park S."/>
            <person name="Kim S."/>
            <person name="Kim K.H."/>
            <person name="Chang I.S."/>
            <person name="Choi I.-G."/>
        </authorList>
    </citation>
    <scope>NUCLEOTIDE SEQUENCE</scope>
    <source>
        <strain>KIST612</strain>
    </source>
</reference>